<evidence type="ECO:0000256" key="5">
    <source>
        <dbReference type="ARBA" id="ARBA00023136"/>
    </source>
</evidence>
<keyword evidence="2" id="KW-1003">Cell membrane</keyword>
<evidence type="ECO:0000256" key="2">
    <source>
        <dbReference type="ARBA" id="ARBA00022475"/>
    </source>
</evidence>
<feature type="transmembrane region" description="Helical" evidence="6">
    <location>
        <begin position="141"/>
        <end position="167"/>
    </location>
</feature>
<dbReference type="AlphaFoldDB" id="A0A329UV23"/>
<feature type="transmembrane region" description="Helical" evidence="6">
    <location>
        <begin position="95"/>
        <end position="121"/>
    </location>
</feature>
<feature type="transmembrane region" description="Helical" evidence="6">
    <location>
        <begin position="247"/>
        <end position="266"/>
    </location>
</feature>
<evidence type="ECO:0000313" key="7">
    <source>
        <dbReference type="EMBL" id="RAW65888.1"/>
    </source>
</evidence>
<evidence type="ECO:0000256" key="3">
    <source>
        <dbReference type="ARBA" id="ARBA00022692"/>
    </source>
</evidence>
<comment type="caution">
    <text evidence="7">The sequence shown here is derived from an EMBL/GenBank/DDBJ whole genome shotgun (WGS) entry which is preliminary data.</text>
</comment>
<proteinExistence type="predicted"/>
<dbReference type="GO" id="GO:0005886">
    <property type="term" value="C:plasma membrane"/>
    <property type="evidence" value="ECO:0007669"/>
    <property type="project" value="UniProtKB-SubCell"/>
</dbReference>
<dbReference type="Proteomes" id="UP000250550">
    <property type="component" value="Unassembled WGS sequence"/>
</dbReference>
<feature type="transmembrane region" description="Helical" evidence="6">
    <location>
        <begin position="20"/>
        <end position="41"/>
    </location>
</feature>
<dbReference type="EMBL" id="PRLF01000005">
    <property type="protein sequence ID" value="RAW65888.1"/>
    <property type="molecule type" value="Genomic_DNA"/>
</dbReference>
<reference evidence="7 8" key="1">
    <citation type="submission" date="2018-02" db="EMBL/GenBank/DDBJ databases">
        <title>Complete genome sequencing of Faecalibacterium prausnitzii strains isolated from the human gut.</title>
        <authorList>
            <person name="Fitzgerald B.C."/>
            <person name="Shkoporov A.N."/>
            <person name="Ross P.R."/>
            <person name="Hill C."/>
        </authorList>
    </citation>
    <scope>NUCLEOTIDE SEQUENCE [LARGE SCALE GENOMIC DNA]</scope>
    <source>
        <strain evidence="7 8">APC924/119</strain>
    </source>
</reference>
<feature type="transmembrane region" description="Helical" evidence="6">
    <location>
        <begin position="286"/>
        <end position="309"/>
    </location>
</feature>
<keyword evidence="5 6" id="KW-0472">Membrane</keyword>
<feature type="transmembrane region" description="Helical" evidence="6">
    <location>
        <begin position="395"/>
        <end position="413"/>
    </location>
</feature>
<keyword evidence="4 6" id="KW-1133">Transmembrane helix</keyword>
<name>A0A329UV23_9FIRM</name>
<organism evidence="7 8">
    <name type="scientific">Faecalibacterium prausnitzii</name>
    <dbReference type="NCBI Taxonomy" id="853"/>
    <lineage>
        <taxon>Bacteria</taxon>
        <taxon>Bacillati</taxon>
        <taxon>Bacillota</taxon>
        <taxon>Clostridia</taxon>
        <taxon>Eubacteriales</taxon>
        <taxon>Oscillospiraceae</taxon>
        <taxon>Faecalibacterium</taxon>
    </lineage>
</organism>
<dbReference type="RefSeq" id="WP_112121298.1">
    <property type="nucleotide sequence ID" value="NZ_PRLF01000005.1"/>
</dbReference>
<evidence type="ECO:0000256" key="6">
    <source>
        <dbReference type="SAM" id="Phobius"/>
    </source>
</evidence>
<feature type="transmembrane region" description="Helical" evidence="6">
    <location>
        <begin position="362"/>
        <end position="383"/>
    </location>
</feature>
<comment type="subcellular location">
    <subcellularLocation>
        <location evidence="1">Cell membrane</location>
        <topology evidence="1">Multi-pass membrane protein</topology>
    </subcellularLocation>
</comment>
<protein>
    <recommendedName>
        <fullName evidence="9">Polysaccharide biosynthesis protein</fullName>
    </recommendedName>
</protein>
<evidence type="ECO:0000256" key="4">
    <source>
        <dbReference type="ARBA" id="ARBA00022989"/>
    </source>
</evidence>
<feature type="transmembrane region" description="Helical" evidence="6">
    <location>
        <begin position="202"/>
        <end position="226"/>
    </location>
</feature>
<evidence type="ECO:0000313" key="8">
    <source>
        <dbReference type="Proteomes" id="UP000250550"/>
    </source>
</evidence>
<feature type="transmembrane region" description="Helical" evidence="6">
    <location>
        <begin position="329"/>
        <end position="350"/>
    </location>
</feature>
<dbReference type="PANTHER" id="PTHR30250:SF11">
    <property type="entry name" value="O-ANTIGEN TRANSPORTER-RELATED"/>
    <property type="match status" value="1"/>
</dbReference>
<feature type="transmembrane region" description="Helical" evidence="6">
    <location>
        <begin position="53"/>
        <end position="75"/>
    </location>
</feature>
<gene>
    <name evidence="7" type="ORF">C4N21_05755</name>
</gene>
<evidence type="ECO:0000256" key="1">
    <source>
        <dbReference type="ARBA" id="ARBA00004651"/>
    </source>
</evidence>
<evidence type="ECO:0008006" key="9">
    <source>
        <dbReference type="Google" id="ProtNLM"/>
    </source>
</evidence>
<dbReference type="InterPro" id="IPR050833">
    <property type="entry name" value="Poly_Biosynth_Transport"/>
</dbReference>
<feature type="transmembrane region" description="Helical" evidence="6">
    <location>
        <begin position="419"/>
        <end position="438"/>
    </location>
</feature>
<keyword evidence="3 6" id="KW-0812">Transmembrane</keyword>
<dbReference type="PANTHER" id="PTHR30250">
    <property type="entry name" value="PST FAMILY PREDICTED COLANIC ACID TRANSPORTER"/>
    <property type="match status" value="1"/>
</dbReference>
<sequence>MIQMKKVLTRYLGDKDNRTLLLNVAGNYLVKGGAMLVSLLMMPAYMRYFESQAVLGMWFTLIQLLNWIMLLDFGIGGGLRNKIVEPLQKGDKERVIELVSAAYFSVAGIVLVLIALQQIVVGRLNWYKILGLSSGDISEDTLVTMIHILVIGVCVRFFSVLVCHILYALQKAVLPGVISLLSSALIMLYLVCSKPTGSESDIITLAYINTLANNVPALIATVWIFATILRGMWPRFRAFTWNAAQEVLGTGGALFYLQIIIMVLFNVKELYISWFVGAEAVVDYQIYYKLIGMIGGLFSLALNPVWSAVTKALVEKKEQWIRGLYRKGIGLIALFGLAQLVLVAVMPMVVKLWLGENAIEVSRVAGLLFCVYNLVYMWIMLNYNFACGMGRTKVISIWLTVAGAGNLLLTMWGCSVYRSWITVVVATAVAAIPCAFFVQKDIFGVIKSMNSEKEGN</sequence>
<feature type="transmembrane region" description="Helical" evidence="6">
    <location>
        <begin position="172"/>
        <end position="190"/>
    </location>
</feature>
<accession>A0A329UV23</accession>